<organism evidence="10 11">
    <name type="scientific">Marinobacter persicus</name>
    <dbReference type="NCBI Taxonomy" id="930118"/>
    <lineage>
        <taxon>Bacteria</taxon>
        <taxon>Pseudomonadati</taxon>
        <taxon>Pseudomonadota</taxon>
        <taxon>Gammaproteobacteria</taxon>
        <taxon>Pseudomonadales</taxon>
        <taxon>Marinobacteraceae</taxon>
        <taxon>Marinobacter</taxon>
    </lineage>
</organism>
<comment type="subcellular location">
    <subcellularLocation>
        <location evidence="1">Cell membrane</location>
        <topology evidence="1">Multi-pass membrane protein</topology>
    </subcellularLocation>
</comment>
<feature type="transmembrane region" description="Helical" evidence="8">
    <location>
        <begin position="140"/>
        <end position="161"/>
    </location>
</feature>
<dbReference type="RefSeq" id="WP_104415333.1">
    <property type="nucleotide sequence ID" value="NZ_PTIT01000004.1"/>
</dbReference>
<comment type="caution">
    <text evidence="10">The sequence shown here is derived from an EMBL/GenBank/DDBJ whole genome shotgun (WGS) entry which is preliminary data.</text>
</comment>
<dbReference type="InterPro" id="IPR026392">
    <property type="entry name" value="Exo/Archaeosortase_dom"/>
</dbReference>
<feature type="transmembrane region" description="Helical" evidence="8">
    <location>
        <begin position="105"/>
        <end position="128"/>
    </location>
</feature>
<evidence type="ECO:0000256" key="2">
    <source>
        <dbReference type="ARBA" id="ARBA00022475"/>
    </source>
</evidence>
<feature type="transmembrane region" description="Helical" evidence="8">
    <location>
        <begin position="255"/>
        <end position="272"/>
    </location>
</feature>
<feature type="transmembrane region" description="Helical" evidence="8">
    <location>
        <begin position="12"/>
        <end position="31"/>
    </location>
</feature>
<name>A0A2S6G909_9GAMM</name>
<dbReference type="Proteomes" id="UP000239446">
    <property type="component" value="Unassembled WGS sequence"/>
</dbReference>
<evidence type="ECO:0000256" key="7">
    <source>
        <dbReference type="ARBA" id="ARBA00023136"/>
    </source>
</evidence>
<proteinExistence type="predicted"/>
<evidence type="ECO:0000256" key="8">
    <source>
        <dbReference type="SAM" id="Phobius"/>
    </source>
</evidence>
<feature type="transmembrane region" description="Helical" evidence="8">
    <location>
        <begin position="181"/>
        <end position="206"/>
    </location>
</feature>
<evidence type="ECO:0000256" key="1">
    <source>
        <dbReference type="ARBA" id="ARBA00004651"/>
    </source>
</evidence>
<protein>
    <submittedName>
        <fullName evidence="10">Exosortase</fullName>
    </submittedName>
</protein>
<evidence type="ECO:0000313" key="12">
    <source>
        <dbReference type="Proteomes" id="UP000239648"/>
    </source>
</evidence>
<keyword evidence="4 8" id="KW-0812">Transmembrane</keyword>
<dbReference type="Pfam" id="PF09721">
    <property type="entry name" value="Exosortase_EpsH"/>
    <property type="match status" value="1"/>
</dbReference>
<keyword evidence="12" id="KW-1185">Reference proteome</keyword>
<sequence length="475" mass="52813">MLRKTLDNLHLYRPYLLVTAVSVVLFFPTWARLFGQWLEFEQVLAHGLATGIIFLILLVIHPPHAPGKKPGLIQEHSLAGAVLLVLVTLAWALVELVRIDTLSYLLLPAGMLCVAWTLLGLNSALRFLPYVLLLSLSLPIWADFIPALVALASAVVSYWIQLFDMTALIEGNSITLPWGRLIIADGCSGIRYFAISILLAAVVSILNDYRWKGWMGLVTAAMVIGLIANWVRIFMLVVIGYQSRMQSPLLTDHEMLGWLVYGAFILPALYFAPARRRTVHVPETQPTTIFRKGFAALVIAFLVGPLAINLAQFTATAAPAWKPGNSELKPVEPSQLPVTLRLPASLNQELWQDGDGVWVSLAQSVRSPATDHKLVPYLRPTIDGELWLKADTRNNINIYQHLINRQKVAVSQWYQVGSYRAYSYRDAKLLQIPATLKGESRFALVTLLAACSPLSCDDATAAINERLDTIRLHNR</sequence>
<feature type="transmembrane region" description="Helical" evidence="8">
    <location>
        <begin position="218"/>
        <end position="243"/>
    </location>
</feature>
<accession>A0A2S6G909</accession>
<evidence type="ECO:0000313" key="11">
    <source>
        <dbReference type="Proteomes" id="UP000239446"/>
    </source>
</evidence>
<keyword evidence="3" id="KW-0645">Protease</keyword>
<dbReference type="EMBL" id="PTIU01000004">
    <property type="protein sequence ID" value="PPK55739.1"/>
    <property type="molecule type" value="Genomic_DNA"/>
</dbReference>
<keyword evidence="6 8" id="KW-1133">Transmembrane helix</keyword>
<dbReference type="InterPro" id="IPR019127">
    <property type="entry name" value="Exosortase"/>
</dbReference>
<dbReference type="Proteomes" id="UP000239648">
    <property type="component" value="Unassembled WGS sequence"/>
</dbReference>
<evidence type="ECO:0000313" key="9">
    <source>
        <dbReference type="EMBL" id="PPK52715.1"/>
    </source>
</evidence>
<reference evidence="9 12" key="1">
    <citation type="submission" date="2018-02" db="EMBL/GenBank/DDBJ databases">
        <title>Deep subsurface shale carbon reservoir microbial communities from Ohio and West Virginia, USA.</title>
        <authorList>
            <person name="Wrighton K."/>
        </authorList>
    </citation>
    <scope>NUCLEOTIDE SEQUENCE [LARGE SCALE GENOMIC DNA]</scope>
    <source>
        <strain evidence="9 12">UTICA-S1B6</strain>
    </source>
</reference>
<dbReference type="OrthoDB" id="9797363at2"/>
<dbReference type="NCBIfam" id="TIGR04178">
    <property type="entry name" value="exo_archaeo"/>
    <property type="match status" value="1"/>
</dbReference>
<evidence type="ECO:0000256" key="4">
    <source>
        <dbReference type="ARBA" id="ARBA00022692"/>
    </source>
</evidence>
<feature type="transmembrane region" description="Helical" evidence="8">
    <location>
        <begin position="293"/>
        <end position="313"/>
    </location>
</feature>
<dbReference type="AlphaFoldDB" id="A0A2S6G909"/>
<evidence type="ECO:0000256" key="6">
    <source>
        <dbReference type="ARBA" id="ARBA00022989"/>
    </source>
</evidence>
<dbReference type="GO" id="GO:0008233">
    <property type="term" value="F:peptidase activity"/>
    <property type="evidence" value="ECO:0007669"/>
    <property type="project" value="UniProtKB-KW"/>
</dbReference>
<dbReference type="EMBL" id="PTIT01000004">
    <property type="protein sequence ID" value="PPK52715.1"/>
    <property type="molecule type" value="Genomic_DNA"/>
</dbReference>
<keyword evidence="5" id="KW-0378">Hydrolase</keyword>
<evidence type="ECO:0000256" key="5">
    <source>
        <dbReference type="ARBA" id="ARBA00022801"/>
    </source>
</evidence>
<dbReference type="GO" id="GO:0005886">
    <property type="term" value="C:plasma membrane"/>
    <property type="evidence" value="ECO:0007669"/>
    <property type="project" value="UniProtKB-SubCell"/>
</dbReference>
<keyword evidence="7 8" id="KW-0472">Membrane</keyword>
<feature type="transmembrane region" description="Helical" evidence="8">
    <location>
        <begin position="43"/>
        <end position="60"/>
    </location>
</feature>
<evidence type="ECO:0000256" key="3">
    <source>
        <dbReference type="ARBA" id="ARBA00022670"/>
    </source>
</evidence>
<keyword evidence="2" id="KW-1003">Cell membrane</keyword>
<evidence type="ECO:0000313" key="10">
    <source>
        <dbReference type="EMBL" id="PPK55739.1"/>
    </source>
</evidence>
<gene>
    <name evidence="10" type="ORF">B0H24_1004143</name>
    <name evidence="9" type="ORF">BY455_10432</name>
</gene>
<feature type="transmembrane region" description="Helical" evidence="8">
    <location>
        <begin position="72"/>
        <end position="93"/>
    </location>
</feature>
<reference evidence="10 11" key="2">
    <citation type="submission" date="2018-02" db="EMBL/GenBank/DDBJ databases">
        <title>Subsurface microbial communities from deep shales in Ohio and West Virginia, USA.</title>
        <authorList>
            <person name="Wrighton K."/>
        </authorList>
    </citation>
    <scope>NUCLEOTIDE SEQUENCE [LARGE SCALE GENOMIC DNA]</scope>
    <source>
        <strain evidence="10 11">UTICA-S1B9</strain>
    </source>
</reference>
<dbReference type="GO" id="GO:0006508">
    <property type="term" value="P:proteolysis"/>
    <property type="evidence" value="ECO:0007669"/>
    <property type="project" value="UniProtKB-KW"/>
</dbReference>